<feature type="coiled-coil region" evidence="1">
    <location>
        <begin position="588"/>
        <end position="774"/>
    </location>
</feature>
<gene>
    <name evidence="4" type="primary">LOC103524213</name>
</gene>
<sequence>MLNYSSSSRAKAQNVSFLKKHLRFQPTNMYKSKKFKPRKSNVLLSKMDAFKKKSFEYPDNFHKEAVSKLKHLLAESYSAYPTVSVPHSTHAHLHSHSHSHCHSPSPGSLFRGADDYDTGLAVPPPSRYGITSGGLGGYRAGNALGLKRPEMSVQPPPELVSFIQKQEDYISQMEKESQYCREQLSSLMCKVKEIVSENENLHEKQKSNIVSNMFASIEYGGDEDNGSDEEEVVEIRHKVIFSKFLSIGTGISMSNATKKVTFVTGNVKKLEEFVQILGPNVPFQVAAEMLKKIESLQIEKEELNDTLTKLQSMVLQFREKEASALQKVKRSLDIVDQAQFEKGQAEQEVRRMINELERAHEKHRDSLQEQSKLRIEAEKRYSAQAEKLSQELQDQWDHASKLGLEVEKLKRIETELRRELTQKNNTIEDLKKELNNKTCNPSPGSLFRGADDYDTGLAVPPPSRYGITSGGLGGYRAGNALGLKRPEMSVQPPPELVSFIQKQEDYISQMEKESQYCRLQMAKLSADDREDLLQDPKKDKELTSLIMDMDAKHGDSDATDSDSVATYSPQPIPKSQPQVTNNPKVKLNVHVQIRKEEVRRMINELERAHEKHRDSLQEQSKLRIEAEKRYSAQAEKLSQELQDQWDHASKLGLEVEKLKRIETELRRELTQKNNTIEDLKKELNNKTCTLQNEALNANSERESLEQELSNAKLLIERLERTQRQEAARSQAELGSYKQRLDRADADLLHSRKENIRLTEQIANIEKELQMAKLSADDREDLLQDPKKDKELTSLIMDMDAKHVQTVAELESMIQNQTRVLENLKEECHSLTEKLEDSSTRHKQGKSLLKKNNEQLYNRLNKVWENCKELQRICAFHGYCSDPFDKMKMKDWWVLENMTNQDTEWNLLNAKWSGNNETGVTLRSLDPDASYI</sequence>
<dbReference type="KEGG" id="dci:103524213"/>
<dbReference type="GO" id="GO:0001764">
    <property type="term" value="P:neuron migration"/>
    <property type="evidence" value="ECO:0007669"/>
    <property type="project" value="TreeGrafter"/>
</dbReference>
<feature type="region of interest" description="Disordered" evidence="2">
    <location>
        <begin position="551"/>
        <end position="582"/>
    </location>
</feature>
<name>A0A3Q0JL33_DIACI</name>
<keyword evidence="3" id="KW-1185">Reference proteome</keyword>
<dbReference type="GO" id="GO:0030010">
    <property type="term" value="P:establishment of cell polarity"/>
    <property type="evidence" value="ECO:0007669"/>
    <property type="project" value="TreeGrafter"/>
</dbReference>
<dbReference type="Pfam" id="PF15964">
    <property type="entry name" value="CCCAP"/>
    <property type="match status" value="2"/>
</dbReference>
<proteinExistence type="predicted"/>
<keyword evidence="1" id="KW-0175">Coiled coil</keyword>
<protein>
    <submittedName>
        <fullName evidence="4">Serologically defined colon cancer antigen 8</fullName>
    </submittedName>
</protein>
<accession>A0A3Q0JL33</accession>
<evidence type="ECO:0000256" key="1">
    <source>
        <dbReference type="SAM" id="Coils"/>
    </source>
</evidence>
<dbReference type="STRING" id="121845.A0A3Q0JL33"/>
<dbReference type="InterPro" id="IPR031887">
    <property type="entry name" value="SDCCAG8"/>
</dbReference>
<feature type="coiled-coil region" evidence="1">
    <location>
        <begin position="806"/>
        <end position="840"/>
    </location>
</feature>
<organism evidence="3 4">
    <name type="scientific">Diaphorina citri</name>
    <name type="common">Asian citrus psyllid</name>
    <dbReference type="NCBI Taxonomy" id="121845"/>
    <lineage>
        <taxon>Eukaryota</taxon>
        <taxon>Metazoa</taxon>
        <taxon>Ecdysozoa</taxon>
        <taxon>Arthropoda</taxon>
        <taxon>Hexapoda</taxon>
        <taxon>Insecta</taxon>
        <taxon>Pterygota</taxon>
        <taxon>Neoptera</taxon>
        <taxon>Paraneoptera</taxon>
        <taxon>Hemiptera</taxon>
        <taxon>Sternorrhyncha</taxon>
        <taxon>Psylloidea</taxon>
        <taxon>Psyllidae</taxon>
        <taxon>Diaphorininae</taxon>
        <taxon>Diaphorina</taxon>
    </lineage>
</organism>
<feature type="coiled-coil region" evidence="1">
    <location>
        <begin position="286"/>
        <end position="440"/>
    </location>
</feature>
<feature type="compositionally biased region" description="Polar residues" evidence="2">
    <location>
        <begin position="573"/>
        <end position="582"/>
    </location>
</feature>
<dbReference type="GO" id="GO:0007098">
    <property type="term" value="P:centrosome cycle"/>
    <property type="evidence" value="ECO:0007669"/>
    <property type="project" value="InterPro"/>
</dbReference>
<dbReference type="AlphaFoldDB" id="A0A3Q0JL33"/>
<dbReference type="GO" id="GO:0005813">
    <property type="term" value="C:centrosome"/>
    <property type="evidence" value="ECO:0007669"/>
    <property type="project" value="InterPro"/>
</dbReference>
<evidence type="ECO:0000313" key="4">
    <source>
        <dbReference type="RefSeq" id="XP_026689104.1"/>
    </source>
</evidence>
<dbReference type="Proteomes" id="UP000079169">
    <property type="component" value="Unplaced"/>
</dbReference>
<dbReference type="GeneID" id="103524213"/>
<reference evidence="4" key="1">
    <citation type="submission" date="2025-08" db="UniProtKB">
        <authorList>
            <consortium name="RefSeq"/>
        </authorList>
    </citation>
    <scope>IDENTIFICATION</scope>
</reference>
<evidence type="ECO:0000313" key="3">
    <source>
        <dbReference type="Proteomes" id="UP000079169"/>
    </source>
</evidence>
<dbReference type="GO" id="GO:0035148">
    <property type="term" value="P:tube formation"/>
    <property type="evidence" value="ECO:0007669"/>
    <property type="project" value="TreeGrafter"/>
</dbReference>
<dbReference type="PANTHER" id="PTHR34343:SF1">
    <property type="entry name" value="SEROLOGICALLY DEFINED COLON CANCER ANTIGEN 8"/>
    <property type="match status" value="1"/>
</dbReference>
<dbReference type="PANTHER" id="PTHR34343">
    <property type="entry name" value="SEROLOGICALLY DEFINED COLON CANCER ANTIGEN 8"/>
    <property type="match status" value="1"/>
</dbReference>
<dbReference type="PaxDb" id="121845-A0A3Q0JL33"/>
<dbReference type="RefSeq" id="XP_026689104.1">
    <property type="nucleotide sequence ID" value="XM_026833303.1"/>
</dbReference>
<dbReference type="GO" id="GO:0005814">
    <property type="term" value="C:centriole"/>
    <property type="evidence" value="ECO:0007669"/>
    <property type="project" value="TreeGrafter"/>
</dbReference>
<evidence type="ECO:0000256" key="2">
    <source>
        <dbReference type="SAM" id="MobiDB-lite"/>
    </source>
</evidence>